<name>A0A4S1CM41_9BACT</name>
<feature type="domain" description="Flagellar basal body rod protein N-terminal" evidence="8">
    <location>
        <begin position="7"/>
        <end position="34"/>
    </location>
</feature>
<evidence type="ECO:0000256" key="6">
    <source>
        <dbReference type="RuleBase" id="RU362062"/>
    </source>
</evidence>
<organism evidence="10 11">
    <name type="scientific">Geomonas terrae</name>
    <dbReference type="NCBI Taxonomy" id="2562681"/>
    <lineage>
        <taxon>Bacteria</taxon>
        <taxon>Pseudomonadati</taxon>
        <taxon>Thermodesulfobacteriota</taxon>
        <taxon>Desulfuromonadia</taxon>
        <taxon>Geobacterales</taxon>
        <taxon>Geobacteraceae</taxon>
        <taxon>Geomonas</taxon>
    </lineage>
</organism>
<keyword evidence="4 6" id="KW-0975">Bacterial flagellum</keyword>
<dbReference type="Pfam" id="PF06429">
    <property type="entry name" value="Flg_bbr_C"/>
    <property type="match status" value="1"/>
</dbReference>
<accession>A0A4S1CM41</accession>
<feature type="region of interest" description="Disordered" evidence="7">
    <location>
        <begin position="71"/>
        <end position="100"/>
    </location>
</feature>
<dbReference type="PROSITE" id="PS00588">
    <property type="entry name" value="FLAGELLA_BB_ROD"/>
    <property type="match status" value="1"/>
</dbReference>
<evidence type="ECO:0000256" key="5">
    <source>
        <dbReference type="ARBA" id="ARBA00025933"/>
    </source>
</evidence>
<dbReference type="GO" id="GO:0071978">
    <property type="term" value="P:bacterial-type flagellum-dependent swarming motility"/>
    <property type="evidence" value="ECO:0007669"/>
    <property type="project" value="TreeGrafter"/>
</dbReference>
<evidence type="ECO:0000259" key="8">
    <source>
        <dbReference type="Pfam" id="PF00460"/>
    </source>
</evidence>
<feature type="domain" description="Flagellar basal-body/hook protein C-terminal" evidence="9">
    <location>
        <begin position="100"/>
        <end position="143"/>
    </location>
</feature>
<evidence type="ECO:0000313" key="11">
    <source>
        <dbReference type="Proteomes" id="UP000306416"/>
    </source>
</evidence>
<dbReference type="PANTHER" id="PTHR30435">
    <property type="entry name" value="FLAGELLAR PROTEIN"/>
    <property type="match status" value="1"/>
</dbReference>
<dbReference type="InterPro" id="IPR019776">
    <property type="entry name" value="Flagellar_basal_body_rod_CS"/>
</dbReference>
<comment type="subcellular location">
    <subcellularLocation>
        <location evidence="1 6">Bacterial flagellum basal body</location>
    </subcellularLocation>
</comment>
<dbReference type="InterPro" id="IPR001444">
    <property type="entry name" value="Flag_bb_rod_N"/>
</dbReference>
<evidence type="ECO:0000256" key="1">
    <source>
        <dbReference type="ARBA" id="ARBA00004117"/>
    </source>
</evidence>
<keyword evidence="11" id="KW-1185">Reference proteome</keyword>
<evidence type="ECO:0000259" key="9">
    <source>
        <dbReference type="Pfam" id="PF06429"/>
    </source>
</evidence>
<comment type="subunit">
    <text evidence="5 6">The basal body constitutes a major portion of the flagellar organelle and consists of four rings (L,P,S, and M) mounted on a central rod. The rod consists of about 26 subunits of FlgG in the distal portion, and FlgB, FlgC and FlgF are thought to build up the proximal portion of the rod with about 6 subunits each.</text>
</comment>
<evidence type="ECO:0000256" key="4">
    <source>
        <dbReference type="ARBA" id="ARBA00023143"/>
    </source>
</evidence>
<sequence length="145" mass="15745">MDFFTSMDISASALAAERTRMNLISSNLANVNSTRTAEGGPYRRKDAVFTATPLKEAGSFGAALSRANDARSVQVTQVNEDQRPPRLQYEPGHPDADPNGYVAYPNINVVEEMADMITASRSYEANITATNAAKSMALKTLDLLR</sequence>
<proteinExistence type="inferred from homology"/>
<evidence type="ECO:0000256" key="2">
    <source>
        <dbReference type="ARBA" id="ARBA00009677"/>
    </source>
</evidence>
<dbReference type="PANTHER" id="PTHR30435:SF2">
    <property type="entry name" value="FLAGELLAR BASAL-BODY ROD PROTEIN FLGC"/>
    <property type="match status" value="1"/>
</dbReference>
<keyword evidence="10" id="KW-0966">Cell projection</keyword>
<evidence type="ECO:0000256" key="3">
    <source>
        <dbReference type="ARBA" id="ARBA00017941"/>
    </source>
</evidence>
<dbReference type="RefSeq" id="WP_135869197.1">
    <property type="nucleotide sequence ID" value="NZ_SRSC01000001.1"/>
</dbReference>
<dbReference type="AlphaFoldDB" id="A0A4S1CM41"/>
<dbReference type="Pfam" id="PF00460">
    <property type="entry name" value="Flg_bb_rod"/>
    <property type="match status" value="1"/>
</dbReference>
<keyword evidence="10" id="KW-0282">Flagellum</keyword>
<keyword evidence="10" id="KW-0969">Cilium</keyword>
<gene>
    <name evidence="10" type="primary">flgC</name>
    <name evidence="10" type="ORF">E4633_05310</name>
</gene>
<reference evidence="10 11" key="1">
    <citation type="submission" date="2019-04" db="EMBL/GenBank/DDBJ databases">
        <title>Geobacter oryzae sp. nov., ferric-reducing bacteria isolated from paddy soil.</title>
        <authorList>
            <person name="Xu Z."/>
            <person name="Masuda Y."/>
            <person name="Itoh H."/>
            <person name="Senoo K."/>
        </authorList>
    </citation>
    <scope>NUCLEOTIDE SEQUENCE [LARGE SCALE GENOMIC DNA]</scope>
    <source>
        <strain evidence="10 11">Red111</strain>
    </source>
</reference>
<protein>
    <recommendedName>
        <fullName evidence="3 6">Flagellar basal-body rod protein FlgC</fullName>
    </recommendedName>
</protein>
<dbReference type="Proteomes" id="UP000306416">
    <property type="component" value="Unassembled WGS sequence"/>
</dbReference>
<comment type="similarity">
    <text evidence="2">Belongs to the flagella basal body rod proteins family.</text>
</comment>
<dbReference type="NCBIfam" id="TIGR01395">
    <property type="entry name" value="FlgC"/>
    <property type="match status" value="1"/>
</dbReference>
<evidence type="ECO:0000313" key="10">
    <source>
        <dbReference type="EMBL" id="TGU74878.1"/>
    </source>
</evidence>
<dbReference type="GO" id="GO:0030694">
    <property type="term" value="C:bacterial-type flagellum basal body, rod"/>
    <property type="evidence" value="ECO:0007669"/>
    <property type="project" value="UniProtKB-UniRule"/>
</dbReference>
<dbReference type="InterPro" id="IPR010930">
    <property type="entry name" value="Flg_bb/hook_C_dom"/>
</dbReference>
<evidence type="ECO:0000256" key="7">
    <source>
        <dbReference type="SAM" id="MobiDB-lite"/>
    </source>
</evidence>
<dbReference type="InterPro" id="IPR006299">
    <property type="entry name" value="FlgC"/>
</dbReference>
<comment type="caution">
    <text evidence="10">The sequence shown here is derived from an EMBL/GenBank/DDBJ whole genome shotgun (WGS) entry which is preliminary data.</text>
</comment>
<dbReference type="EMBL" id="SRSC01000001">
    <property type="protein sequence ID" value="TGU74878.1"/>
    <property type="molecule type" value="Genomic_DNA"/>
</dbReference>